<evidence type="ECO:0008006" key="4">
    <source>
        <dbReference type="Google" id="ProtNLM"/>
    </source>
</evidence>
<dbReference type="Gene3D" id="3.40.1620.10">
    <property type="entry name" value="YefM-like domain"/>
    <property type="match status" value="1"/>
</dbReference>
<name>A0A857JCA7_9BURK</name>
<keyword evidence="3" id="KW-1185">Reference proteome</keyword>
<evidence type="ECO:0000256" key="1">
    <source>
        <dbReference type="ARBA" id="ARBA00009981"/>
    </source>
</evidence>
<comment type="similarity">
    <text evidence="1">Belongs to the phD/YefM antitoxin family.</text>
</comment>
<dbReference type="EMBL" id="CP047650">
    <property type="protein sequence ID" value="QHJ00593.1"/>
    <property type="molecule type" value="Genomic_DNA"/>
</dbReference>
<evidence type="ECO:0000313" key="2">
    <source>
        <dbReference type="EMBL" id="QHJ00593.1"/>
    </source>
</evidence>
<gene>
    <name evidence="2" type="ORF">GT347_22990</name>
</gene>
<organism evidence="2 3">
    <name type="scientific">Xylophilus rhododendri</name>
    <dbReference type="NCBI Taxonomy" id="2697032"/>
    <lineage>
        <taxon>Bacteria</taxon>
        <taxon>Pseudomonadati</taxon>
        <taxon>Pseudomonadota</taxon>
        <taxon>Betaproteobacteria</taxon>
        <taxon>Burkholderiales</taxon>
        <taxon>Xylophilus</taxon>
    </lineage>
</organism>
<protein>
    <recommendedName>
        <fullName evidence="4">Antitoxin</fullName>
    </recommendedName>
</protein>
<accession>A0A857JCA7</accession>
<sequence length="116" mass="12575">MQVVTATEVKSQLGDLFDAVERNEGASVLIERNRRPAAMLLNAQVAEKAILGAYAHGVLTRAVAMQQLGLDWYGELLDRLNAHGIETSPVAAADARVMREAADHALASVRIDQEPR</sequence>
<dbReference type="SUPFAM" id="SSF143120">
    <property type="entry name" value="YefM-like"/>
    <property type="match status" value="1"/>
</dbReference>
<reference evidence="2 3" key="1">
    <citation type="submission" date="2020-01" db="EMBL/GenBank/DDBJ databases">
        <title>Genome sequencing of strain KACC 21265.</title>
        <authorList>
            <person name="Heo J."/>
            <person name="Kim S.-J."/>
            <person name="Kim J.-S."/>
            <person name="Hong S.-B."/>
            <person name="Kwon S.-W."/>
        </authorList>
    </citation>
    <scope>NUCLEOTIDE SEQUENCE [LARGE SCALE GENOMIC DNA]</scope>
    <source>
        <strain evidence="2 3">KACC 21265</strain>
    </source>
</reference>
<dbReference type="InterPro" id="IPR036165">
    <property type="entry name" value="YefM-like_sf"/>
</dbReference>
<proteinExistence type="inferred from homology"/>
<dbReference type="KEGG" id="xyk:GT347_22990"/>
<evidence type="ECO:0000313" key="3">
    <source>
        <dbReference type="Proteomes" id="UP000464787"/>
    </source>
</evidence>
<dbReference type="Proteomes" id="UP000464787">
    <property type="component" value="Chromosome"/>
</dbReference>
<dbReference type="RefSeq" id="WP_160554403.1">
    <property type="nucleotide sequence ID" value="NZ_CP047650.1"/>
</dbReference>
<dbReference type="AlphaFoldDB" id="A0A857JCA7"/>